<accession>A0AAW1PUZ6</accession>
<protein>
    <submittedName>
        <fullName evidence="2">Uncharacterized protein</fullName>
    </submittedName>
</protein>
<feature type="compositionally biased region" description="Basic and acidic residues" evidence="1">
    <location>
        <begin position="171"/>
        <end position="188"/>
    </location>
</feature>
<organism evidence="2 3">
    <name type="scientific">Symbiochloris irregularis</name>
    <dbReference type="NCBI Taxonomy" id="706552"/>
    <lineage>
        <taxon>Eukaryota</taxon>
        <taxon>Viridiplantae</taxon>
        <taxon>Chlorophyta</taxon>
        <taxon>core chlorophytes</taxon>
        <taxon>Trebouxiophyceae</taxon>
        <taxon>Trebouxiales</taxon>
        <taxon>Trebouxiaceae</taxon>
        <taxon>Symbiochloris</taxon>
    </lineage>
</organism>
<evidence type="ECO:0000313" key="2">
    <source>
        <dbReference type="EMBL" id="KAK9813600.1"/>
    </source>
</evidence>
<evidence type="ECO:0000256" key="1">
    <source>
        <dbReference type="SAM" id="MobiDB-lite"/>
    </source>
</evidence>
<dbReference type="Proteomes" id="UP001465755">
    <property type="component" value="Unassembled WGS sequence"/>
</dbReference>
<feature type="region of interest" description="Disordered" evidence="1">
    <location>
        <begin position="125"/>
        <end position="188"/>
    </location>
</feature>
<sequence length="188" mass="20656">MEVTFGWVHVTPQATVILGPTQSAAGTDYGGALSYALDVHCQLRMEVLSMVASITFNKGIAAGCGPLAHENLHDQLFLFSEVSQRFWDLHQPSSCHFLWMQEHHPDALSSLQKAALDLHQSRLAEAAAREPSDSGRKSRQQAAAAAAAAAERMRATIRRKLSESTATRQTELFEAKAEQEKKRKASKD</sequence>
<proteinExistence type="predicted"/>
<dbReference type="AlphaFoldDB" id="A0AAW1PUZ6"/>
<reference evidence="2 3" key="1">
    <citation type="journal article" date="2024" name="Nat. Commun.">
        <title>Phylogenomics reveals the evolutionary origins of lichenization in chlorophyte algae.</title>
        <authorList>
            <person name="Puginier C."/>
            <person name="Libourel C."/>
            <person name="Otte J."/>
            <person name="Skaloud P."/>
            <person name="Haon M."/>
            <person name="Grisel S."/>
            <person name="Petersen M."/>
            <person name="Berrin J.G."/>
            <person name="Delaux P.M."/>
            <person name="Dal Grande F."/>
            <person name="Keller J."/>
        </authorList>
    </citation>
    <scope>NUCLEOTIDE SEQUENCE [LARGE SCALE GENOMIC DNA]</scope>
    <source>
        <strain evidence="2 3">SAG 2036</strain>
    </source>
</reference>
<comment type="caution">
    <text evidence="2">The sequence shown here is derived from an EMBL/GenBank/DDBJ whole genome shotgun (WGS) entry which is preliminary data.</text>
</comment>
<feature type="compositionally biased region" description="Basic and acidic residues" evidence="1">
    <location>
        <begin position="125"/>
        <end position="136"/>
    </location>
</feature>
<dbReference type="EMBL" id="JALJOQ010000004">
    <property type="protein sequence ID" value="KAK9813600.1"/>
    <property type="molecule type" value="Genomic_DNA"/>
</dbReference>
<gene>
    <name evidence="2" type="ORF">WJX73_009816</name>
</gene>
<keyword evidence="3" id="KW-1185">Reference proteome</keyword>
<evidence type="ECO:0000313" key="3">
    <source>
        <dbReference type="Proteomes" id="UP001465755"/>
    </source>
</evidence>
<name>A0AAW1PUZ6_9CHLO</name>